<dbReference type="PROSITE" id="PS50018">
    <property type="entry name" value="RAS_GTPASE_ACTIV_2"/>
    <property type="match status" value="1"/>
</dbReference>
<dbReference type="SMART" id="SM00323">
    <property type="entry name" value="RasGAP"/>
    <property type="match status" value="1"/>
</dbReference>
<dbReference type="Gene3D" id="1.10.506.10">
    <property type="entry name" value="GTPase Activation - p120gap, domain 1"/>
    <property type="match status" value="1"/>
</dbReference>
<sequence length="771" mass="88747">MSSYYDQPTSPGAMSPRRLTNRNTNRYSVTHLFSMAAEQDMEVQDELARAQKRLRDLKGRISAQSKRNFVLERDVRYLDSRIALLIQNRMALDEQNEVEKHLEEVDPTEGQYPDDRKLQQYSNLFFLLQSEPRHIASLCRLVSLSEIDTLLQTVMFTLYGNQYESREEHLLLTMFQSVLSAQFETATEFGSLLRANTPVSRMMTTYTRRGPGQSYLKSVLAERINSLIEHKDLNLEINPLKVYEQMTNQIEEDTGSLPENLPKGVTPEEAAANSDVQAIIAPRLTMLMEIANSFLVTIIDSMEAVPYGIRWICKQIRSLTKRKYPDATDYAIGSLIGGFFFLRFINPAVVTPQAYMLVEGVPAKYPRRTLTLIAKMLQNLANKPSYAKEAYMSQLNPFVENNKTRINKFLNDLCEVVDFYDTLEMDQYMALSKKDLMIHITLNELYNTHSLLSQHIETLSPNDKQHLRILTDELGPAPPQVPRKENRTIELQLYSRWETPIQDIQSALLDSVTSSDMLYMETKSIFVQLVRSMPQIADKRPYNLPQIAERAATTKDATLVRRGIKVKEMLRELEELKIVDRADGYKLMEEEVGAELVHLGNMREKVMLEMRSLDAVYKTIVDHNTYLRSQLEQYKAYLQNVRMTATKDRGAITGVDVLKVGGKEKKQSKQALGPYRFTHAQLEKEGIIVESQVPDIRRPNIYFNFTSPTPGTFIIALHYKGRDKAILEMDLKIDDLLEKQRDDKHLLDLEYVQLNVPKVLGLLKKTFARRN</sequence>
<dbReference type="InParanoid" id="A0A0H2RYL1"/>
<evidence type="ECO:0000313" key="4">
    <source>
        <dbReference type="EMBL" id="KLO17180.1"/>
    </source>
</evidence>
<dbReference type="GO" id="GO:0005096">
    <property type="term" value="F:GTPase activator activity"/>
    <property type="evidence" value="ECO:0007669"/>
    <property type="project" value="TreeGrafter"/>
</dbReference>
<dbReference type="CDD" id="cd05132">
    <property type="entry name" value="RasGAP_GAPA"/>
    <property type="match status" value="1"/>
</dbReference>
<dbReference type="AlphaFoldDB" id="A0A0H2RYL1"/>
<dbReference type="InterPro" id="IPR008936">
    <property type="entry name" value="Rho_GTPase_activation_prot"/>
</dbReference>
<dbReference type="InterPro" id="IPR000593">
    <property type="entry name" value="RasGAP_C"/>
</dbReference>
<evidence type="ECO:0000256" key="2">
    <source>
        <dbReference type="SAM" id="MobiDB-lite"/>
    </source>
</evidence>
<reference evidence="4 5" key="1">
    <citation type="submission" date="2015-04" db="EMBL/GenBank/DDBJ databases">
        <title>Complete genome sequence of Schizopora paradoxa KUC8140, a cosmopolitan wood degrader in East Asia.</title>
        <authorList>
            <consortium name="DOE Joint Genome Institute"/>
            <person name="Min B."/>
            <person name="Park H."/>
            <person name="Jang Y."/>
            <person name="Kim J.-J."/>
            <person name="Kim K.H."/>
            <person name="Pangilinan J."/>
            <person name="Lipzen A."/>
            <person name="Riley R."/>
            <person name="Grigoriev I.V."/>
            <person name="Spatafora J.W."/>
            <person name="Choi I.-G."/>
        </authorList>
    </citation>
    <scope>NUCLEOTIDE SEQUENCE [LARGE SCALE GENOMIC DNA]</scope>
    <source>
        <strain evidence="4 5">KUC8140</strain>
    </source>
</reference>
<evidence type="ECO:0000256" key="1">
    <source>
        <dbReference type="SAM" id="Coils"/>
    </source>
</evidence>
<dbReference type="GO" id="GO:0046580">
    <property type="term" value="P:negative regulation of Ras protein signal transduction"/>
    <property type="evidence" value="ECO:0007669"/>
    <property type="project" value="TreeGrafter"/>
</dbReference>
<dbReference type="InterPro" id="IPR001936">
    <property type="entry name" value="RasGAP_dom"/>
</dbReference>
<feature type="compositionally biased region" description="Polar residues" evidence="2">
    <location>
        <begin position="1"/>
        <end position="12"/>
    </location>
</feature>
<proteinExistence type="predicted"/>
<dbReference type="Pfam" id="PF00616">
    <property type="entry name" value="RasGAP"/>
    <property type="match status" value="1"/>
</dbReference>
<keyword evidence="1" id="KW-0175">Coiled coil</keyword>
<dbReference type="OrthoDB" id="775356at2759"/>
<dbReference type="SUPFAM" id="SSF143885">
    <property type="entry name" value="RGC domain-like"/>
    <property type="match status" value="1"/>
</dbReference>
<dbReference type="Pfam" id="PF03836">
    <property type="entry name" value="RasGAP_C"/>
    <property type="match status" value="1"/>
</dbReference>
<feature type="region of interest" description="Disordered" evidence="2">
    <location>
        <begin position="1"/>
        <end position="21"/>
    </location>
</feature>
<accession>A0A0H2RYL1</accession>
<gene>
    <name evidence="4" type="ORF">SCHPADRAFT_900810</name>
</gene>
<evidence type="ECO:0000259" key="3">
    <source>
        <dbReference type="PROSITE" id="PS50018"/>
    </source>
</evidence>
<feature type="coiled-coil region" evidence="1">
    <location>
        <begin position="40"/>
        <end position="67"/>
    </location>
</feature>
<dbReference type="EMBL" id="KQ085907">
    <property type="protein sequence ID" value="KLO17180.1"/>
    <property type="molecule type" value="Genomic_DNA"/>
</dbReference>
<dbReference type="PROSITE" id="PS00509">
    <property type="entry name" value="RAS_GTPASE_ACTIV_1"/>
    <property type="match status" value="1"/>
</dbReference>
<feature type="domain" description="Ras-GAP" evidence="3">
    <location>
        <begin position="166"/>
        <end position="382"/>
    </location>
</feature>
<evidence type="ECO:0000313" key="5">
    <source>
        <dbReference type="Proteomes" id="UP000053477"/>
    </source>
</evidence>
<dbReference type="Proteomes" id="UP000053477">
    <property type="component" value="Unassembled WGS sequence"/>
</dbReference>
<dbReference type="PANTHER" id="PTHR14149:SF17">
    <property type="entry name" value="GTPASE-ACTIVATING PROTEIN"/>
    <property type="match status" value="1"/>
</dbReference>
<keyword evidence="5" id="KW-1185">Reference proteome</keyword>
<name>A0A0H2RYL1_9AGAM</name>
<dbReference type="STRING" id="27342.A0A0H2RYL1"/>
<dbReference type="InterPro" id="IPR023152">
    <property type="entry name" value="RasGAP_CS"/>
</dbReference>
<dbReference type="PANTHER" id="PTHR14149">
    <property type="entry name" value="RAS GTPASE-ACTIVATING PROTEIN WITH IQ MOTIF"/>
    <property type="match status" value="1"/>
</dbReference>
<dbReference type="SUPFAM" id="SSF48350">
    <property type="entry name" value="GTPase activation domain, GAP"/>
    <property type="match status" value="1"/>
</dbReference>
<dbReference type="FunCoup" id="A0A0H2RYL1">
    <property type="interactions" value="1"/>
</dbReference>
<protein>
    <submittedName>
        <fullName evidence="4">Ras GTPase-activating protein</fullName>
    </submittedName>
</protein>
<organism evidence="4 5">
    <name type="scientific">Schizopora paradoxa</name>
    <dbReference type="NCBI Taxonomy" id="27342"/>
    <lineage>
        <taxon>Eukaryota</taxon>
        <taxon>Fungi</taxon>
        <taxon>Dikarya</taxon>
        <taxon>Basidiomycota</taxon>
        <taxon>Agaricomycotina</taxon>
        <taxon>Agaricomycetes</taxon>
        <taxon>Hymenochaetales</taxon>
        <taxon>Schizoporaceae</taxon>
        <taxon>Schizopora</taxon>
    </lineage>
</organism>
<dbReference type="GO" id="GO:0005938">
    <property type="term" value="C:cell cortex"/>
    <property type="evidence" value="ECO:0007669"/>
    <property type="project" value="TreeGrafter"/>
</dbReference>